<accession>A0A0J6VGV1</accession>
<organism evidence="1 2">
    <name type="scientific">Methylobacterium aquaticum</name>
    <dbReference type="NCBI Taxonomy" id="270351"/>
    <lineage>
        <taxon>Bacteria</taxon>
        <taxon>Pseudomonadati</taxon>
        <taxon>Pseudomonadota</taxon>
        <taxon>Alphaproteobacteria</taxon>
        <taxon>Hyphomicrobiales</taxon>
        <taxon>Methylobacteriaceae</taxon>
        <taxon>Methylobacterium</taxon>
    </lineage>
</organism>
<gene>
    <name evidence="1" type="ORF">VP06_06400</name>
</gene>
<evidence type="ECO:0000313" key="2">
    <source>
        <dbReference type="Proteomes" id="UP000035929"/>
    </source>
</evidence>
<protein>
    <submittedName>
        <fullName evidence="1">Uncharacterized protein</fullName>
    </submittedName>
</protein>
<comment type="caution">
    <text evidence="1">The sequence shown here is derived from an EMBL/GenBank/DDBJ whole genome shotgun (WGS) entry which is preliminary data.</text>
</comment>
<dbReference type="PATRIC" id="fig|270351.6.peg.5854"/>
<dbReference type="EMBL" id="LABX01000047">
    <property type="protein sequence ID" value="KMO38291.1"/>
    <property type="molecule type" value="Genomic_DNA"/>
</dbReference>
<evidence type="ECO:0000313" key="1">
    <source>
        <dbReference type="EMBL" id="KMO38291.1"/>
    </source>
</evidence>
<dbReference type="OrthoDB" id="7996006at2"/>
<proteinExistence type="predicted"/>
<sequence>MALTNADFRRMVAESRGGVRRPLPPLTLPDRVPHRFEPASRISARFDIHDRRGQDVRREDVRRQDLSCEDLRHHDVRTIEIVWATAPVPSRSRFLGGLSALAKVLALPVLFAGSLYAQPAYECHKQKSLGMLYYGTTVQMCVTERVAERVGTVQAFLDRQMRGM</sequence>
<name>A0A0J6VGV1_9HYPH</name>
<dbReference type="AlphaFoldDB" id="A0A0J6VGV1"/>
<dbReference type="Proteomes" id="UP000035929">
    <property type="component" value="Unassembled WGS sequence"/>
</dbReference>
<reference evidence="1 2" key="1">
    <citation type="submission" date="2015-03" db="EMBL/GenBank/DDBJ databases">
        <title>Genome sequencing of Methylobacterium aquaticum DSM16371 type strain.</title>
        <authorList>
            <person name="Chaudhry V."/>
            <person name="Patil P.B."/>
        </authorList>
    </citation>
    <scope>NUCLEOTIDE SEQUENCE [LARGE SCALE GENOMIC DNA]</scope>
    <source>
        <strain evidence="1 2">DSM 16371</strain>
    </source>
</reference>
<dbReference type="RefSeq" id="WP_048462993.1">
    <property type="nucleotide sequence ID" value="NZ_JBNTQU010000010.1"/>
</dbReference>